<dbReference type="Pfam" id="PF13046">
    <property type="entry name" value="DUF3906"/>
    <property type="match status" value="1"/>
</dbReference>
<dbReference type="Proteomes" id="UP001519273">
    <property type="component" value="Unassembled WGS sequence"/>
</dbReference>
<accession>A0ABS4H5U6</accession>
<reference evidence="1 2" key="1">
    <citation type="submission" date="2021-03" db="EMBL/GenBank/DDBJ databases">
        <title>Genomic Encyclopedia of Type Strains, Phase IV (KMG-IV): sequencing the most valuable type-strain genomes for metagenomic binning, comparative biology and taxonomic classification.</title>
        <authorList>
            <person name="Goeker M."/>
        </authorList>
    </citation>
    <scope>NUCLEOTIDE SEQUENCE [LARGE SCALE GENOMIC DNA]</scope>
    <source>
        <strain evidence="1 2">DSM 23491</strain>
    </source>
</reference>
<gene>
    <name evidence="1" type="ORF">J2Z20_002667</name>
</gene>
<sequence>MLLYRIEVDTDKGFLTLIVAAETDEQAFSSVEEHVERHFLSVPQLKEISIVEKKRLNPGSGYLIETKNS</sequence>
<comment type="caution">
    <text evidence="1">The sequence shown here is derived from an EMBL/GenBank/DDBJ whole genome shotgun (WGS) entry which is preliminary data.</text>
</comment>
<name>A0ABS4H5U6_9BACL</name>
<evidence type="ECO:0000313" key="1">
    <source>
        <dbReference type="EMBL" id="MBP1937752.1"/>
    </source>
</evidence>
<dbReference type="InterPro" id="IPR024998">
    <property type="entry name" value="DUF3906"/>
</dbReference>
<protein>
    <submittedName>
        <fullName evidence="1">Phage terminase large subunit GpA-like protein</fullName>
    </submittedName>
</protein>
<dbReference type="EMBL" id="JAGGKP010000007">
    <property type="protein sequence ID" value="MBP1937752.1"/>
    <property type="molecule type" value="Genomic_DNA"/>
</dbReference>
<proteinExistence type="predicted"/>
<organism evidence="1 2">
    <name type="scientific">Paenibacillus sediminis</name>
    <dbReference type="NCBI Taxonomy" id="664909"/>
    <lineage>
        <taxon>Bacteria</taxon>
        <taxon>Bacillati</taxon>
        <taxon>Bacillota</taxon>
        <taxon>Bacilli</taxon>
        <taxon>Bacillales</taxon>
        <taxon>Paenibacillaceae</taxon>
        <taxon>Paenibacillus</taxon>
    </lineage>
</organism>
<evidence type="ECO:0000313" key="2">
    <source>
        <dbReference type="Proteomes" id="UP001519273"/>
    </source>
</evidence>
<dbReference type="RefSeq" id="WP_209850951.1">
    <property type="nucleotide sequence ID" value="NZ_CBCRVE010000004.1"/>
</dbReference>
<keyword evidence="2" id="KW-1185">Reference proteome</keyword>